<dbReference type="SUPFAM" id="SSF88946">
    <property type="entry name" value="Sigma2 domain of RNA polymerase sigma factors"/>
    <property type="match status" value="1"/>
</dbReference>
<dbReference type="Proteomes" id="UP000822993">
    <property type="component" value="Unassembled WGS sequence"/>
</dbReference>
<dbReference type="InterPro" id="IPR013249">
    <property type="entry name" value="RNA_pol_sigma70_r4_t2"/>
</dbReference>
<dbReference type="Gene3D" id="1.10.1740.10">
    <property type="match status" value="1"/>
</dbReference>
<evidence type="ECO:0000256" key="1">
    <source>
        <dbReference type="ARBA" id="ARBA00010641"/>
    </source>
</evidence>
<evidence type="ECO:0000313" key="8">
    <source>
        <dbReference type="EMBL" id="MBE7701036.1"/>
    </source>
</evidence>
<dbReference type="PANTHER" id="PTHR43133">
    <property type="entry name" value="RNA POLYMERASE ECF-TYPE SIGMA FACTO"/>
    <property type="match status" value="1"/>
</dbReference>
<organism evidence="8 9">
    <name type="scientific">Oerskovia douganii</name>
    <dbReference type="NCBI Taxonomy" id="2762210"/>
    <lineage>
        <taxon>Bacteria</taxon>
        <taxon>Bacillati</taxon>
        <taxon>Actinomycetota</taxon>
        <taxon>Actinomycetes</taxon>
        <taxon>Micrococcales</taxon>
        <taxon>Cellulomonadaceae</taxon>
        <taxon>Oerskovia</taxon>
    </lineage>
</organism>
<evidence type="ECO:0000256" key="5">
    <source>
        <dbReference type="ARBA" id="ARBA00023163"/>
    </source>
</evidence>
<accession>A0A9D5YZZ9</accession>
<gene>
    <name evidence="8" type="ORF">H9623_12070</name>
</gene>
<dbReference type="InterPro" id="IPR014284">
    <property type="entry name" value="RNA_pol_sigma-70_dom"/>
</dbReference>
<dbReference type="InterPro" id="IPR036388">
    <property type="entry name" value="WH-like_DNA-bd_sf"/>
</dbReference>
<dbReference type="Pfam" id="PF08281">
    <property type="entry name" value="Sigma70_r4_2"/>
    <property type="match status" value="1"/>
</dbReference>
<dbReference type="Gene3D" id="1.10.10.10">
    <property type="entry name" value="Winged helix-like DNA-binding domain superfamily/Winged helix DNA-binding domain"/>
    <property type="match status" value="1"/>
</dbReference>
<dbReference type="InterPro" id="IPR039425">
    <property type="entry name" value="RNA_pol_sigma-70-like"/>
</dbReference>
<name>A0A9D5YZZ9_9CELL</name>
<sequence>MDTSREADGAGASVSDVALARRAALRDPEAFTVLVDRHGPALYRYVRRMVLDPEVAADCVQDTLVAAWTGIPDFRGESTPRTWLFGIATRQAYRHRTRAARQPDPLPEDLVETVARPPDQGAVDAALVAALDIALLDLPPLQRSCWLLREVEGLHYAEIAEILGTSHDVVRGLLHRARAHLAAAMEGWR</sequence>
<dbReference type="AlphaFoldDB" id="A0A9D5YZZ9"/>
<dbReference type="NCBIfam" id="TIGR02937">
    <property type="entry name" value="sigma70-ECF"/>
    <property type="match status" value="1"/>
</dbReference>
<keyword evidence="4" id="KW-0238">DNA-binding</keyword>
<keyword evidence="3" id="KW-0731">Sigma factor</keyword>
<evidence type="ECO:0000259" key="7">
    <source>
        <dbReference type="Pfam" id="PF08281"/>
    </source>
</evidence>
<feature type="domain" description="RNA polymerase sigma-70 region 2" evidence="6">
    <location>
        <begin position="34"/>
        <end position="101"/>
    </location>
</feature>
<evidence type="ECO:0000313" key="9">
    <source>
        <dbReference type="Proteomes" id="UP000822993"/>
    </source>
</evidence>
<evidence type="ECO:0000256" key="4">
    <source>
        <dbReference type="ARBA" id="ARBA00023125"/>
    </source>
</evidence>
<reference evidence="8 9" key="1">
    <citation type="submission" date="2020-08" db="EMBL/GenBank/DDBJ databases">
        <title>A Genomic Blueprint of the Chicken Gut Microbiome.</title>
        <authorList>
            <person name="Gilroy R."/>
            <person name="Ravi A."/>
            <person name="Getino M."/>
            <person name="Pursley I."/>
            <person name="Horton D.L."/>
            <person name="Alikhan N.-F."/>
            <person name="Baker D."/>
            <person name="Gharbi K."/>
            <person name="Hall N."/>
            <person name="Watson M."/>
            <person name="Adriaenssens E.M."/>
            <person name="Foster-Nyarko E."/>
            <person name="Jarju S."/>
            <person name="Secka A."/>
            <person name="Antonio M."/>
            <person name="Oren A."/>
            <person name="Chaudhuri R."/>
            <person name="La Ragione R.M."/>
            <person name="Hildebrand F."/>
            <person name="Pallen M.J."/>
        </authorList>
    </citation>
    <scope>NUCLEOTIDE SEQUENCE [LARGE SCALE GENOMIC DNA]</scope>
    <source>
        <strain evidence="8 9">Sa1BUA8</strain>
    </source>
</reference>
<evidence type="ECO:0000256" key="3">
    <source>
        <dbReference type="ARBA" id="ARBA00023082"/>
    </source>
</evidence>
<dbReference type="InterPro" id="IPR007627">
    <property type="entry name" value="RNA_pol_sigma70_r2"/>
</dbReference>
<evidence type="ECO:0000256" key="2">
    <source>
        <dbReference type="ARBA" id="ARBA00023015"/>
    </source>
</evidence>
<dbReference type="InterPro" id="IPR013325">
    <property type="entry name" value="RNA_pol_sigma_r2"/>
</dbReference>
<dbReference type="InterPro" id="IPR013324">
    <property type="entry name" value="RNA_pol_sigma_r3/r4-like"/>
</dbReference>
<dbReference type="GO" id="GO:0016987">
    <property type="term" value="F:sigma factor activity"/>
    <property type="evidence" value="ECO:0007669"/>
    <property type="project" value="UniProtKB-KW"/>
</dbReference>
<dbReference type="GO" id="GO:0003677">
    <property type="term" value="F:DNA binding"/>
    <property type="evidence" value="ECO:0007669"/>
    <property type="project" value="UniProtKB-KW"/>
</dbReference>
<keyword evidence="9" id="KW-1185">Reference proteome</keyword>
<dbReference type="RefSeq" id="WP_193720368.1">
    <property type="nucleotide sequence ID" value="NZ_JACSPN010000015.1"/>
</dbReference>
<dbReference type="SUPFAM" id="SSF88659">
    <property type="entry name" value="Sigma3 and sigma4 domains of RNA polymerase sigma factors"/>
    <property type="match status" value="1"/>
</dbReference>
<comment type="similarity">
    <text evidence="1">Belongs to the sigma-70 factor family. ECF subfamily.</text>
</comment>
<dbReference type="EMBL" id="JACSPN010000015">
    <property type="protein sequence ID" value="MBE7701036.1"/>
    <property type="molecule type" value="Genomic_DNA"/>
</dbReference>
<dbReference type="PANTHER" id="PTHR43133:SF8">
    <property type="entry name" value="RNA POLYMERASE SIGMA FACTOR HI_1459-RELATED"/>
    <property type="match status" value="1"/>
</dbReference>
<dbReference type="Pfam" id="PF04542">
    <property type="entry name" value="Sigma70_r2"/>
    <property type="match status" value="1"/>
</dbReference>
<comment type="caution">
    <text evidence="8">The sequence shown here is derived from an EMBL/GenBank/DDBJ whole genome shotgun (WGS) entry which is preliminary data.</text>
</comment>
<keyword evidence="2" id="KW-0805">Transcription regulation</keyword>
<dbReference type="GO" id="GO:0006352">
    <property type="term" value="P:DNA-templated transcription initiation"/>
    <property type="evidence" value="ECO:0007669"/>
    <property type="project" value="InterPro"/>
</dbReference>
<protein>
    <submittedName>
        <fullName evidence="8">RNA polymerase sigma factor</fullName>
    </submittedName>
</protein>
<keyword evidence="5" id="KW-0804">Transcription</keyword>
<feature type="domain" description="RNA polymerase sigma factor 70 region 4 type 2" evidence="7">
    <location>
        <begin position="134"/>
        <end position="181"/>
    </location>
</feature>
<proteinExistence type="inferred from homology"/>
<evidence type="ECO:0000259" key="6">
    <source>
        <dbReference type="Pfam" id="PF04542"/>
    </source>
</evidence>